<feature type="compositionally biased region" description="Polar residues" evidence="1">
    <location>
        <begin position="751"/>
        <end position="770"/>
    </location>
</feature>
<evidence type="ECO:0000313" key="3">
    <source>
        <dbReference type="Proteomes" id="UP000039865"/>
    </source>
</evidence>
<reference evidence="2 3" key="1">
    <citation type="submission" date="2014-06" db="EMBL/GenBank/DDBJ databases">
        <authorList>
            <person name="Swart Estienne"/>
        </authorList>
    </citation>
    <scope>NUCLEOTIDE SEQUENCE [LARGE SCALE GENOMIC DNA]</scope>
    <source>
        <strain evidence="2 3">130c</strain>
    </source>
</reference>
<protein>
    <submittedName>
        <fullName evidence="2">Uncharacterized protein</fullName>
    </submittedName>
</protein>
<feature type="compositionally biased region" description="Low complexity" evidence="1">
    <location>
        <begin position="737"/>
        <end position="750"/>
    </location>
</feature>
<dbReference type="InParanoid" id="A0A078AG68"/>
<sequence>MIIIQDYSLGNGQRKLNQSIKNLKQAASDPYFYQKLNDLQSSIKSRAEINFQDQLSGRNTQSMVQTLSPSLSLPVIFNNAPTARYMGQIIQANENFNRVDFAMNEGIHYDEIWGNCDKELRKINDDLDRFVRQYPPCSFIDKFKGPFFLYPWQDPVVWNILMTIKDKEKELAIILGNIPHYTLLHQVRSEKLRKLTAYRIEMERLLEYLANEYRKPCFTTVVIERPRTPPIVYGIYKKGEPLITPRYCNAKLISQFEVEEGNAIYFEYTSVFNGHHLIKDLLVDPDNILVWEVQGNPQSKSVFYRPEDFDIYSGTGIGYPLYRNRSDDEELDLETGSKVGEEETLAWSVLDLFNEKGELNTGNFKVPLYLPPADTNINLFRFPEIVQRIPLTNVFMRIESYYTTDTEAIKAGILPKINMSQHSQSQYSQSGHVQMGPEKENSYWVPDLHQFPANYCNDLRVMKEADKSYKCDGVHLYMHHVEGITPQRHVRVGYLLQFGKYVVKSKDGTFCFFASPGINPLNLAGLKKMKKKDRENAVAPDSIPIDSGVQWMKNFYKMISHYWEIGMKKNINLVLLYLQLKEGIKKPIVSNSISKSLLEEEWDLLGYAVYRLNDEAGRVNYGRHTLPLYDGIPYVEDTREQDKNGGTITFTVGHFGKSVQEIFIPIKETIQKLKEQAALNATTPAQVETKTPAKLDSKTPNGSVKYQKSSSKTPKKPVKIIAADMIKKTPNSGTGKPSSRNNSQQPPSRQKTTATPAITVGKLSSSKKNQ</sequence>
<accession>A0A078AG68</accession>
<dbReference type="AlphaFoldDB" id="A0A078AG68"/>
<organism evidence="2 3">
    <name type="scientific">Stylonychia lemnae</name>
    <name type="common">Ciliate</name>
    <dbReference type="NCBI Taxonomy" id="5949"/>
    <lineage>
        <taxon>Eukaryota</taxon>
        <taxon>Sar</taxon>
        <taxon>Alveolata</taxon>
        <taxon>Ciliophora</taxon>
        <taxon>Intramacronucleata</taxon>
        <taxon>Spirotrichea</taxon>
        <taxon>Stichotrichia</taxon>
        <taxon>Sporadotrichida</taxon>
        <taxon>Oxytrichidae</taxon>
        <taxon>Stylonychinae</taxon>
        <taxon>Stylonychia</taxon>
    </lineage>
</organism>
<dbReference type="Proteomes" id="UP000039865">
    <property type="component" value="Unassembled WGS sequence"/>
</dbReference>
<name>A0A078AG68_STYLE</name>
<keyword evidence="3" id="KW-1185">Reference proteome</keyword>
<gene>
    <name evidence="2" type="primary">Contig9096.g9728</name>
    <name evidence="2" type="ORF">STYLEM_8850</name>
</gene>
<feature type="region of interest" description="Disordered" evidence="1">
    <location>
        <begin position="681"/>
        <end position="770"/>
    </location>
</feature>
<dbReference type="EMBL" id="CCKQ01008398">
    <property type="protein sequence ID" value="CDW79858.1"/>
    <property type="molecule type" value="Genomic_DNA"/>
</dbReference>
<proteinExistence type="predicted"/>
<dbReference type="OrthoDB" id="289416at2759"/>
<evidence type="ECO:0000313" key="2">
    <source>
        <dbReference type="EMBL" id="CDW79858.1"/>
    </source>
</evidence>
<evidence type="ECO:0000256" key="1">
    <source>
        <dbReference type="SAM" id="MobiDB-lite"/>
    </source>
</evidence>